<feature type="domain" description="YetF C-terminal" evidence="8">
    <location>
        <begin position="91"/>
        <end position="221"/>
    </location>
</feature>
<evidence type="ECO:0000256" key="1">
    <source>
        <dbReference type="ARBA" id="ARBA00004651"/>
    </source>
</evidence>
<keyword evidence="5 7" id="KW-1133">Transmembrane helix</keyword>
<gene>
    <name evidence="9" type="ORF">SAMN05421737_103156</name>
</gene>
<evidence type="ECO:0000256" key="3">
    <source>
        <dbReference type="ARBA" id="ARBA00022475"/>
    </source>
</evidence>
<evidence type="ECO:0000256" key="5">
    <source>
        <dbReference type="ARBA" id="ARBA00022989"/>
    </source>
</evidence>
<reference evidence="10" key="1">
    <citation type="submission" date="2016-09" db="EMBL/GenBank/DDBJ databases">
        <authorList>
            <person name="Varghese N."/>
            <person name="Submissions S."/>
        </authorList>
    </citation>
    <scope>NUCLEOTIDE SEQUENCE [LARGE SCALE GENOMIC DNA]</scope>
    <source>
        <strain evidence="10">25nlg</strain>
    </source>
</reference>
<name>A0A1G6HBM9_9BACI</name>
<feature type="transmembrane region" description="Helical" evidence="7">
    <location>
        <begin position="12"/>
        <end position="31"/>
    </location>
</feature>
<dbReference type="RefSeq" id="WP_090775007.1">
    <property type="nucleotide sequence ID" value="NZ_FMYM01000003.1"/>
</dbReference>
<evidence type="ECO:0000256" key="4">
    <source>
        <dbReference type="ARBA" id="ARBA00022692"/>
    </source>
</evidence>
<dbReference type="PANTHER" id="PTHR34582:SF6">
    <property type="entry name" value="UPF0702 TRANSMEMBRANE PROTEIN YCAP"/>
    <property type="match status" value="1"/>
</dbReference>
<comment type="subcellular location">
    <subcellularLocation>
        <location evidence="1">Cell membrane</location>
        <topology evidence="1">Multi-pass membrane protein</topology>
    </subcellularLocation>
</comment>
<evidence type="ECO:0000256" key="2">
    <source>
        <dbReference type="ARBA" id="ARBA00006448"/>
    </source>
</evidence>
<comment type="similarity">
    <text evidence="2">Belongs to the UPF0702 family.</text>
</comment>
<dbReference type="Gene3D" id="3.30.240.20">
    <property type="entry name" value="bsu07140 like domains"/>
    <property type="match status" value="2"/>
</dbReference>
<evidence type="ECO:0000313" key="9">
    <source>
        <dbReference type="EMBL" id="SDB91670.1"/>
    </source>
</evidence>
<dbReference type="InterPro" id="IPR023090">
    <property type="entry name" value="UPF0702_alpha/beta_dom_sf"/>
</dbReference>
<feature type="transmembrane region" description="Helical" evidence="7">
    <location>
        <begin position="43"/>
        <end position="62"/>
    </location>
</feature>
<dbReference type="OrthoDB" id="9778331at2"/>
<keyword evidence="10" id="KW-1185">Reference proteome</keyword>
<proteinExistence type="inferred from homology"/>
<dbReference type="GO" id="GO:0005886">
    <property type="term" value="C:plasma membrane"/>
    <property type="evidence" value="ECO:0007669"/>
    <property type="project" value="UniProtKB-SubCell"/>
</dbReference>
<feature type="transmembrane region" description="Helical" evidence="7">
    <location>
        <begin position="68"/>
        <end position="87"/>
    </location>
</feature>
<keyword evidence="3" id="KW-1003">Cell membrane</keyword>
<protein>
    <submittedName>
        <fullName evidence="9">Uncharacterized membrane protein YcaP, DUF421 family</fullName>
    </submittedName>
</protein>
<evidence type="ECO:0000256" key="7">
    <source>
        <dbReference type="SAM" id="Phobius"/>
    </source>
</evidence>
<evidence type="ECO:0000259" key="8">
    <source>
        <dbReference type="Pfam" id="PF04239"/>
    </source>
</evidence>
<dbReference type="Pfam" id="PF04239">
    <property type="entry name" value="DUF421"/>
    <property type="match status" value="1"/>
</dbReference>
<keyword evidence="4 7" id="KW-0812">Transmembrane</keyword>
<dbReference type="STRING" id="1464122.SAMN05421737_103156"/>
<dbReference type="AlphaFoldDB" id="A0A1G6HBM9"/>
<evidence type="ECO:0000313" key="10">
    <source>
        <dbReference type="Proteomes" id="UP000242662"/>
    </source>
</evidence>
<dbReference type="PANTHER" id="PTHR34582">
    <property type="entry name" value="UPF0702 TRANSMEMBRANE PROTEIN YCAP"/>
    <property type="match status" value="1"/>
</dbReference>
<organism evidence="9 10">
    <name type="scientific">Shouchella lonarensis</name>
    <dbReference type="NCBI Taxonomy" id="1464122"/>
    <lineage>
        <taxon>Bacteria</taxon>
        <taxon>Bacillati</taxon>
        <taxon>Bacillota</taxon>
        <taxon>Bacilli</taxon>
        <taxon>Bacillales</taxon>
        <taxon>Bacillaceae</taxon>
        <taxon>Shouchella</taxon>
    </lineage>
</organism>
<dbReference type="InterPro" id="IPR007353">
    <property type="entry name" value="DUF421"/>
</dbReference>
<accession>A0A1G6HBM9</accession>
<sequence length="232" mass="26103">MFDFWTGTEDLPIYGFLIRAMIIYSYIFFIVRVLGQRTMSSIDALDFIFGVVIGDILGETLTEGNSSLTGPMVAAAVVASLHLLLSYSSLKSRRLRRFFENEPIILMRDGEILPDQLRKTKITLDSFMMDLRLNNVSDLNTVDYAILEMNGLISIIKKSADTPVSRADINVPSPKTGYPTVVIEDGVIIEQNLHKVGDMQWLKAELQARGLHTTQVFIMTVDENKTIYISCK</sequence>
<dbReference type="EMBL" id="FMYM01000003">
    <property type="protein sequence ID" value="SDB91670.1"/>
    <property type="molecule type" value="Genomic_DNA"/>
</dbReference>
<keyword evidence="6 7" id="KW-0472">Membrane</keyword>
<evidence type="ECO:0000256" key="6">
    <source>
        <dbReference type="ARBA" id="ARBA00023136"/>
    </source>
</evidence>
<dbReference type="Proteomes" id="UP000242662">
    <property type="component" value="Unassembled WGS sequence"/>
</dbReference>